<gene>
    <name evidence="3" type="primary">cobB</name>
    <name evidence="6" type="ORF">SAMN05216287_1790</name>
</gene>
<dbReference type="PANTHER" id="PTHR11085:SF10">
    <property type="entry name" value="NAD-DEPENDENT PROTEIN DEACYLASE SIRTUIN-5, MITOCHONDRIAL-RELATED"/>
    <property type="match status" value="1"/>
</dbReference>
<feature type="domain" description="Deacetylase sirtuin-type" evidence="5">
    <location>
        <begin position="11"/>
        <end position="266"/>
    </location>
</feature>
<dbReference type="RefSeq" id="WP_090226750.1">
    <property type="nucleotide sequence ID" value="NZ_FNNU01000002.1"/>
</dbReference>
<dbReference type="InterPro" id="IPR026591">
    <property type="entry name" value="Sirtuin_cat_small_dom_sf"/>
</dbReference>
<dbReference type="EC" id="2.3.1.286" evidence="3"/>
<comment type="caution">
    <text evidence="3">Lacks conserved residue(s) required for the propagation of feature annotation.</text>
</comment>
<evidence type="ECO:0000313" key="6">
    <source>
        <dbReference type="EMBL" id="SDW88336.1"/>
    </source>
</evidence>
<keyword evidence="7" id="KW-1185">Reference proteome</keyword>
<comment type="domain">
    <text evidence="3">2 residues (Tyr-82 and Arg-85) present in a large hydrophobic pocket are probably involved in substrate specificity. They are important for desuccinylation activity, but dispensable for deacetylation activity.</text>
</comment>
<protein>
    <recommendedName>
        <fullName evidence="3">NAD-dependent protein deacylase</fullName>
        <ecNumber evidence="3">2.3.1.286</ecNumber>
    </recommendedName>
    <alternativeName>
        <fullName evidence="3">Regulatory protein SIR2 homolog</fullName>
    </alternativeName>
</protein>
<dbReference type="InterPro" id="IPR003000">
    <property type="entry name" value="Sirtuin"/>
</dbReference>
<dbReference type="EMBL" id="FNNU01000002">
    <property type="protein sequence ID" value="SDW88336.1"/>
    <property type="molecule type" value="Genomic_DNA"/>
</dbReference>
<sequence length="266" mass="28786">MTSTWHFDPTPGAANRLPETVLETVRSAQRAVVFGGAGMSAESGIATFRDAQSGALWARFDAEQLATPEAFLRDPERVWGWYEWRRMQVLQARPNVAHRAVVELAQRLPQLRVITQNVDDLHERAGSREVLHLHGSLHQARCFDCAAAHPLDALPDEPEGGRYLAPPRCLCCGGPVRPGVVWFGESLDPHVLDAAFAAAGACDLFLSVGTSGLVHPAAQLPDVARQQGATLLHVNPQRPQGVSGEDVCLLGPAGQILPLLLRQAWG</sequence>
<comment type="similarity">
    <text evidence="3">Belongs to the sirtuin family. Class III subfamily.</text>
</comment>
<dbReference type="Gene3D" id="3.30.1600.10">
    <property type="entry name" value="SIR2/SIRT2 'Small Domain"/>
    <property type="match status" value="1"/>
</dbReference>
<evidence type="ECO:0000313" key="7">
    <source>
        <dbReference type="Proteomes" id="UP000243778"/>
    </source>
</evidence>
<proteinExistence type="inferred from homology"/>
<keyword evidence="1" id="KW-0808">Transferase</keyword>
<evidence type="ECO:0000259" key="5">
    <source>
        <dbReference type="PROSITE" id="PS50305"/>
    </source>
</evidence>
<dbReference type="InterPro" id="IPR026590">
    <property type="entry name" value="Ssirtuin_cat_dom"/>
</dbReference>
<dbReference type="STRING" id="1007099.SAMN05216287_1790"/>
<dbReference type="SUPFAM" id="SSF52467">
    <property type="entry name" value="DHS-like NAD/FAD-binding domain"/>
    <property type="match status" value="1"/>
</dbReference>
<dbReference type="GO" id="GO:0036055">
    <property type="term" value="F:protein-succinyllysine desuccinylase activity"/>
    <property type="evidence" value="ECO:0007669"/>
    <property type="project" value="UniProtKB-UniRule"/>
</dbReference>
<dbReference type="Gene3D" id="3.40.50.1220">
    <property type="entry name" value="TPP-binding domain"/>
    <property type="match status" value="1"/>
</dbReference>
<feature type="binding site" evidence="3 4">
    <location>
        <position position="172"/>
    </location>
    <ligand>
        <name>Zn(2+)</name>
        <dbReference type="ChEBI" id="CHEBI:29105"/>
    </ligand>
</feature>
<keyword evidence="3 4" id="KW-0479">Metal-binding</keyword>
<dbReference type="PROSITE" id="PS50305">
    <property type="entry name" value="SIRTUIN"/>
    <property type="match status" value="1"/>
</dbReference>
<keyword evidence="3 4" id="KW-0862">Zinc</keyword>
<comment type="catalytic activity">
    <reaction evidence="3">
        <text>N(6)-acetyl-L-lysyl-[protein] + NAD(+) + H2O = 2''-O-acetyl-ADP-D-ribose + nicotinamide + L-lysyl-[protein]</text>
        <dbReference type="Rhea" id="RHEA:43636"/>
        <dbReference type="Rhea" id="RHEA-COMP:9752"/>
        <dbReference type="Rhea" id="RHEA-COMP:10731"/>
        <dbReference type="ChEBI" id="CHEBI:15377"/>
        <dbReference type="ChEBI" id="CHEBI:17154"/>
        <dbReference type="ChEBI" id="CHEBI:29969"/>
        <dbReference type="ChEBI" id="CHEBI:57540"/>
        <dbReference type="ChEBI" id="CHEBI:61930"/>
        <dbReference type="ChEBI" id="CHEBI:83767"/>
        <dbReference type="EC" id="2.3.1.286"/>
    </reaction>
</comment>
<keyword evidence="3" id="KW-0963">Cytoplasm</keyword>
<dbReference type="GO" id="GO:0017136">
    <property type="term" value="F:histone deacetylase activity, NAD-dependent"/>
    <property type="evidence" value="ECO:0007669"/>
    <property type="project" value="TreeGrafter"/>
</dbReference>
<dbReference type="InterPro" id="IPR029035">
    <property type="entry name" value="DHS-like_NAD/FAD-binding_dom"/>
</dbReference>
<comment type="subcellular location">
    <subcellularLocation>
        <location evidence="3">Cytoplasm</location>
    </subcellularLocation>
</comment>
<dbReference type="AlphaFoldDB" id="A0A1H2X6F4"/>
<feature type="binding site" evidence="3 4">
    <location>
        <position position="145"/>
    </location>
    <ligand>
        <name>Zn(2+)</name>
        <dbReference type="ChEBI" id="CHEBI:29105"/>
    </ligand>
</feature>
<feature type="binding site" evidence="3">
    <location>
        <begin position="116"/>
        <end position="119"/>
    </location>
    <ligand>
        <name>NAD(+)</name>
        <dbReference type="ChEBI" id="CHEBI:57540"/>
    </ligand>
</feature>
<comment type="cofactor">
    <cofactor evidence="3">
        <name>Zn(2+)</name>
        <dbReference type="ChEBI" id="CHEBI:29105"/>
    </cofactor>
    <text evidence="3">Binds 1 zinc ion per subunit.</text>
</comment>
<feature type="active site" description="Proton acceptor" evidence="3 4">
    <location>
        <position position="134"/>
    </location>
</feature>
<dbReference type="HAMAP" id="MF_01121">
    <property type="entry name" value="Sirtuin_ClassIII"/>
    <property type="match status" value="1"/>
</dbReference>
<dbReference type="PANTHER" id="PTHR11085">
    <property type="entry name" value="NAD-DEPENDENT PROTEIN DEACYLASE SIRTUIN-5, MITOCHONDRIAL-RELATED"/>
    <property type="match status" value="1"/>
</dbReference>
<feature type="binding site" evidence="3 4">
    <location>
        <position position="142"/>
    </location>
    <ligand>
        <name>Zn(2+)</name>
        <dbReference type="ChEBI" id="CHEBI:29105"/>
    </ligand>
</feature>
<organism evidence="6 7">
    <name type="scientific">Pseudomonas kuykendallii</name>
    <dbReference type="NCBI Taxonomy" id="1007099"/>
    <lineage>
        <taxon>Bacteria</taxon>
        <taxon>Pseudomonadati</taxon>
        <taxon>Pseudomonadota</taxon>
        <taxon>Gammaproteobacteria</taxon>
        <taxon>Pseudomonadales</taxon>
        <taxon>Pseudomonadaceae</taxon>
        <taxon>Pseudomonas</taxon>
    </lineage>
</organism>
<comment type="catalytic activity">
    <reaction evidence="3">
        <text>N(6)-succinyl-L-lysyl-[protein] + NAD(+) + H2O = 2''-O-succinyl-ADP-D-ribose + nicotinamide + L-lysyl-[protein]</text>
        <dbReference type="Rhea" id="RHEA:47668"/>
        <dbReference type="Rhea" id="RHEA-COMP:9752"/>
        <dbReference type="Rhea" id="RHEA-COMP:11877"/>
        <dbReference type="ChEBI" id="CHEBI:15377"/>
        <dbReference type="ChEBI" id="CHEBI:17154"/>
        <dbReference type="ChEBI" id="CHEBI:29969"/>
        <dbReference type="ChEBI" id="CHEBI:57540"/>
        <dbReference type="ChEBI" id="CHEBI:87830"/>
        <dbReference type="ChEBI" id="CHEBI:87832"/>
    </reaction>
</comment>
<feature type="binding site" evidence="3">
    <location>
        <position position="82"/>
    </location>
    <ligand>
        <name>substrate</name>
    </ligand>
</feature>
<dbReference type="Pfam" id="PF02146">
    <property type="entry name" value="SIR2"/>
    <property type="match status" value="1"/>
</dbReference>
<evidence type="ECO:0000256" key="3">
    <source>
        <dbReference type="HAMAP-Rule" id="MF_01121"/>
    </source>
</evidence>
<comment type="function">
    <text evidence="3">NAD-dependent lysine deacetylase and desuccinylase that specifically removes acetyl and succinyl groups on target proteins. Modulates the activities of several proteins which are inactive in their acylated form.</text>
</comment>
<dbReference type="Proteomes" id="UP000243778">
    <property type="component" value="Unassembled WGS sequence"/>
</dbReference>
<evidence type="ECO:0000256" key="4">
    <source>
        <dbReference type="PROSITE-ProRule" id="PRU00236"/>
    </source>
</evidence>
<accession>A0A1H2X6F4</accession>
<dbReference type="CDD" id="cd01412">
    <property type="entry name" value="SIRT5_Af1_CobB"/>
    <property type="match status" value="1"/>
</dbReference>
<feature type="binding site" evidence="3">
    <location>
        <begin position="209"/>
        <end position="211"/>
    </location>
    <ligand>
        <name>NAD(+)</name>
        <dbReference type="ChEBI" id="CHEBI:57540"/>
    </ligand>
</feature>
<feature type="binding site" evidence="3 4">
    <location>
        <position position="169"/>
    </location>
    <ligand>
        <name>Zn(2+)</name>
        <dbReference type="ChEBI" id="CHEBI:29105"/>
    </ligand>
</feature>
<feature type="binding site" evidence="3">
    <location>
        <position position="253"/>
    </location>
    <ligand>
        <name>NAD(+)</name>
        <dbReference type="ChEBI" id="CHEBI:57540"/>
    </ligand>
</feature>
<name>A0A1H2X6F4_9PSED</name>
<dbReference type="GO" id="GO:0070403">
    <property type="term" value="F:NAD+ binding"/>
    <property type="evidence" value="ECO:0007669"/>
    <property type="project" value="UniProtKB-UniRule"/>
</dbReference>
<dbReference type="GO" id="GO:0036054">
    <property type="term" value="F:protein-malonyllysine demalonylase activity"/>
    <property type="evidence" value="ECO:0007669"/>
    <property type="project" value="InterPro"/>
</dbReference>
<dbReference type="NCBIfam" id="NF001753">
    <property type="entry name" value="PRK00481.1-3"/>
    <property type="match status" value="1"/>
</dbReference>
<dbReference type="GO" id="GO:0008270">
    <property type="term" value="F:zinc ion binding"/>
    <property type="evidence" value="ECO:0007669"/>
    <property type="project" value="UniProtKB-UniRule"/>
</dbReference>
<feature type="binding site" evidence="3">
    <location>
        <begin position="235"/>
        <end position="237"/>
    </location>
    <ligand>
        <name>NAD(+)</name>
        <dbReference type="ChEBI" id="CHEBI:57540"/>
    </ligand>
</feature>
<evidence type="ECO:0000256" key="1">
    <source>
        <dbReference type="ARBA" id="ARBA00022679"/>
    </source>
</evidence>
<dbReference type="InterPro" id="IPR027546">
    <property type="entry name" value="Sirtuin_class_III"/>
</dbReference>
<evidence type="ECO:0000256" key="2">
    <source>
        <dbReference type="ARBA" id="ARBA00023027"/>
    </source>
</evidence>
<reference evidence="7" key="1">
    <citation type="submission" date="2016-10" db="EMBL/GenBank/DDBJ databases">
        <authorList>
            <person name="Varghese N."/>
            <person name="Submissions S."/>
        </authorList>
    </citation>
    <scope>NUCLEOTIDE SEQUENCE [LARGE SCALE GENOMIC DNA]</scope>
    <source>
        <strain evidence="7">NRRL B-59562</strain>
    </source>
</reference>
<keyword evidence="2 3" id="KW-0520">NAD</keyword>
<dbReference type="GO" id="GO:0005737">
    <property type="term" value="C:cytoplasm"/>
    <property type="evidence" value="ECO:0007669"/>
    <property type="project" value="UniProtKB-SubCell"/>
</dbReference>
<dbReference type="InterPro" id="IPR050134">
    <property type="entry name" value="NAD-dep_sirtuin_deacylases"/>
</dbReference>
<feature type="binding site" evidence="3">
    <location>
        <position position="85"/>
    </location>
    <ligand>
        <name>substrate</name>
    </ligand>
</feature>
<dbReference type="OrthoDB" id="9800582at2"/>